<dbReference type="PIRSF" id="PIRSF028063">
    <property type="entry name" value="UCP028063"/>
    <property type="match status" value="1"/>
</dbReference>
<sequence>MSSNNQGCLGFLFHLFGVKLKDPNKTGIDEFPYALRDNFLSPSELSFYKILSLVITKEFVIFTKVALKDIFFVTEKDRSKHSTYHNKISKKHVDFLVCNAASMKPVCGIELDDSSHGRQDRVIRDDFVNQVFKNAGLPLIRYTNKRSYVLSEVEEKLQTIIQSTKAEAVNIQTPIVEKIEVNKNFTSSPICPKCQTPFVLRAAKSGKNVGKQFYGCSNYPKCREILEIE</sequence>
<reference evidence="3" key="1">
    <citation type="submission" date="2021-10" db="EMBL/GenBank/DDBJ databases">
        <authorList>
            <person name="Criscuolo A."/>
        </authorList>
    </citation>
    <scope>NUCLEOTIDE SEQUENCE</scope>
    <source>
        <strain evidence="3">CIP111885</strain>
    </source>
</reference>
<evidence type="ECO:0000259" key="2">
    <source>
        <dbReference type="Pfam" id="PF10881"/>
    </source>
</evidence>
<feature type="domain" description="DUF2726" evidence="2">
    <location>
        <begin position="38"/>
        <end position="158"/>
    </location>
</feature>
<dbReference type="Gene3D" id="3.30.65.10">
    <property type="entry name" value="Bacterial Topoisomerase I, domain 1"/>
    <property type="match status" value="1"/>
</dbReference>
<evidence type="ECO:0000313" key="3">
    <source>
        <dbReference type="EMBL" id="CAG9607592.1"/>
    </source>
</evidence>
<evidence type="ECO:0008006" key="5">
    <source>
        <dbReference type="Google" id="ProtNLM"/>
    </source>
</evidence>
<accession>A0A9C7L9N8</accession>
<dbReference type="GO" id="GO:0005694">
    <property type="term" value="C:chromosome"/>
    <property type="evidence" value="ECO:0007669"/>
    <property type="project" value="InterPro"/>
</dbReference>
<dbReference type="SUPFAM" id="SSF57783">
    <property type="entry name" value="Zinc beta-ribbon"/>
    <property type="match status" value="1"/>
</dbReference>
<dbReference type="GO" id="GO:0003916">
    <property type="term" value="F:DNA topoisomerase activity"/>
    <property type="evidence" value="ECO:0007669"/>
    <property type="project" value="InterPro"/>
</dbReference>
<dbReference type="GO" id="GO:0006265">
    <property type="term" value="P:DNA topological change"/>
    <property type="evidence" value="ECO:0007669"/>
    <property type="project" value="InterPro"/>
</dbReference>
<dbReference type="GO" id="GO:0003677">
    <property type="term" value="F:DNA binding"/>
    <property type="evidence" value="ECO:0007669"/>
    <property type="project" value="InterPro"/>
</dbReference>
<dbReference type="Pfam" id="PF10881">
    <property type="entry name" value="DUF2726"/>
    <property type="match status" value="1"/>
</dbReference>
<evidence type="ECO:0000313" key="4">
    <source>
        <dbReference type="Proteomes" id="UP000789845"/>
    </source>
</evidence>
<evidence type="ECO:0000259" key="1">
    <source>
        <dbReference type="Pfam" id="PF01396"/>
    </source>
</evidence>
<dbReference type="InterPro" id="IPR024402">
    <property type="entry name" value="DUF2726"/>
</dbReference>
<dbReference type="InterPro" id="IPR013498">
    <property type="entry name" value="Topo_IA_Znf"/>
</dbReference>
<protein>
    <recommendedName>
        <fullName evidence="5">DUF2726 domain-containing protein</fullName>
    </recommendedName>
</protein>
<dbReference type="Proteomes" id="UP000789845">
    <property type="component" value="Unassembled WGS sequence"/>
</dbReference>
<dbReference type="AlphaFoldDB" id="A0A9C7L9N8"/>
<keyword evidence="4" id="KW-1185">Reference proteome</keyword>
<proteinExistence type="predicted"/>
<feature type="domain" description="DNA topoisomerase type IA zn finger" evidence="1">
    <location>
        <begin position="190"/>
        <end position="226"/>
    </location>
</feature>
<comment type="caution">
    <text evidence="3">The sequence shown here is derived from an EMBL/GenBank/DDBJ whole genome shotgun (WGS) entry which is preliminary data.</text>
</comment>
<dbReference type="EMBL" id="CAKJTG010000006">
    <property type="protein sequence ID" value="CAG9607592.1"/>
    <property type="molecule type" value="Genomic_DNA"/>
</dbReference>
<dbReference type="Pfam" id="PF01396">
    <property type="entry name" value="Zn_ribbon_Top1"/>
    <property type="match status" value="1"/>
</dbReference>
<gene>
    <name evidence="3" type="ORF">NEOCIP111885_01284</name>
</gene>
<name>A0A9C7L9N8_9BACI</name>
<dbReference type="InterPro" id="IPR014538">
    <property type="entry name" value="UCP028063_topo_Znf"/>
</dbReference>
<organism evidence="3 4">
    <name type="scientific">Pseudoneobacillus rhizosphaerae</name>
    <dbReference type="NCBI Taxonomy" id="2880968"/>
    <lineage>
        <taxon>Bacteria</taxon>
        <taxon>Bacillati</taxon>
        <taxon>Bacillota</taxon>
        <taxon>Bacilli</taxon>
        <taxon>Bacillales</taxon>
        <taxon>Bacillaceae</taxon>
        <taxon>Pseudoneobacillus</taxon>
    </lineage>
</organism>
<dbReference type="RefSeq" id="WP_230495861.1">
    <property type="nucleotide sequence ID" value="NZ_CAKJTG010000006.1"/>
</dbReference>